<organism evidence="4">
    <name type="scientific">mine drainage metagenome</name>
    <dbReference type="NCBI Taxonomy" id="410659"/>
    <lineage>
        <taxon>unclassified sequences</taxon>
        <taxon>metagenomes</taxon>
        <taxon>ecological metagenomes</taxon>
    </lineage>
</organism>
<dbReference type="Gene3D" id="1.25.40.10">
    <property type="entry name" value="Tetratricopeptide repeat domain"/>
    <property type="match status" value="1"/>
</dbReference>
<feature type="domain" description="Cds6 C-terminal" evidence="3">
    <location>
        <begin position="246"/>
        <end position="350"/>
    </location>
</feature>
<sequence length="354" mass="38071">MIMLKLFSRAAALGMLLAITIPAQADDIQDANKLFKQGLNTQAMDKVNAFLATKPKDAQARFLKGLILADQGNTAEAITVFSSLTQDYPELPEPYNNLAVLYAGQGQYEKAKEQLEMAIRTNPTYATAHENLGDIYAKMASQAYDRALQLEKSGPNSSANANTKTKLALIRELFSKNPRTGAKPAAAVVAEAAPASAPVAVSSVAVTTPVSAPVSAPAAAAPVMTPVQAKPTVTVAAVNADPSAELLSSTKEWAAAWSAKNSKKYLTFYAKDFKTPDGISRSAWEAQRKQRIAVPKSIHVEVRDAKVKVVDDKHASVSFKQTYRASHLNVISNKTLDWVKADGQWLIAEERSGK</sequence>
<name>A0A1J5SJE0_9ZZZZ</name>
<gene>
    <name evidence="4" type="primary">ycf3_4</name>
    <name evidence="4" type="ORF">GALL_93400</name>
</gene>
<dbReference type="Pfam" id="PF14559">
    <property type="entry name" value="TPR_19"/>
    <property type="match status" value="1"/>
</dbReference>
<reference evidence="4" key="1">
    <citation type="submission" date="2016-10" db="EMBL/GenBank/DDBJ databases">
        <title>Sequence of Gallionella enrichment culture.</title>
        <authorList>
            <person name="Poehlein A."/>
            <person name="Muehling M."/>
            <person name="Daniel R."/>
        </authorList>
    </citation>
    <scope>NUCLEOTIDE SEQUENCE</scope>
</reference>
<keyword evidence="2" id="KW-0802">TPR repeat</keyword>
<protein>
    <submittedName>
        <fullName evidence="4">Photosystem I assembly protein Ycf3</fullName>
    </submittedName>
</protein>
<dbReference type="InterPro" id="IPR056203">
    <property type="entry name" value="Cds6_C"/>
</dbReference>
<accession>A0A1J5SJE0</accession>
<evidence type="ECO:0000259" key="3">
    <source>
        <dbReference type="Pfam" id="PF24125"/>
    </source>
</evidence>
<evidence type="ECO:0000256" key="1">
    <source>
        <dbReference type="ARBA" id="ARBA00022737"/>
    </source>
</evidence>
<dbReference type="SUPFAM" id="SSF54427">
    <property type="entry name" value="NTF2-like"/>
    <property type="match status" value="1"/>
</dbReference>
<dbReference type="InterPro" id="IPR032710">
    <property type="entry name" value="NTF2-like_dom_sf"/>
</dbReference>
<dbReference type="Gene3D" id="3.10.450.50">
    <property type="match status" value="1"/>
</dbReference>
<dbReference type="SMART" id="SM00028">
    <property type="entry name" value="TPR"/>
    <property type="match status" value="3"/>
</dbReference>
<dbReference type="PROSITE" id="PS50005">
    <property type="entry name" value="TPR"/>
    <property type="match status" value="1"/>
</dbReference>
<comment type="caution">
    <text evidence="4">The sequence shown here is derived from an EMBL/GenBank/DDBJ whole genome shotgun (WGS) entry which is preliminary data.</text>
</comment>
<evidence type="ECO:0000313" key="4">
    <source>
        <dbReference type="EMBL" id="OIR08546.1"/>
    </source>
</evidence>
<dbReference type="InterPro" id="IPR019734">
    <property type="entry name" value="TPR_rpt"/>
</dbReference>
<dbReference type="SUPFAM" id="SSF48452">
    <property type="entry name" value="TPR-like"/>
    <property type="match status" value="1"/>
</dbReference>
<dbReference type="InterPro" id="IPR011990">
    <property type="entry name" value="TPR-like_helical_dom_sf"/>
</dbReference>
<dbReference type="EMBL" id="MLJW01000031">
    <property type="protein sequence ID" value="OIR08546.1"/>
    <property type="molecule type" value="Genomic_DNA"/>
</dbReference>
<dbReference type="AlphaFoldDB" id="A0A1J5SJE0"/>
<dbReference type="InterPro" id="IPR051685">
    <property type="entry name" value="Ycf3/AcsC/BcsC/TPR_MFPF"/>
</dbReference>
<dbReference type="PANTHER" id="PTHR44943:SF8">
    <property type="entry name" value="TPR REPEAT-CONTAINING PROTEIN MJ0263"/>
    <property type="match status" value="1"/>
</dbReference>
<dbReference type="PANTHER" id="PTHR44943">
    <property type="entry name" value="CELLULOSE SYNTHASE OPERON PROTEIN C"/>
    <property type="match status" value="1"/>
</dbReference>
<keyword evidence="1" id="KW-0677">Repeat</keyword>
<proteinExistence type="predicted"/>
<evidence type="ECO:0000256" key="2">
    <source>
        <dbReference type="ARBA" id="ARBA00022803"/>
    </source>
</evidence>
<dbReference type="Pfam" id="PF24125">
    <property type="entry name" value="Cds6_C"/>
    <property type="match status" value="1"/>
</dbReference>